<evidence type="ECO:0000256" key="3">
    <source>
        <dbReference type="ARBA" id="ARBA00023163"/>
    </source>
</evidence>
<sequence length="132" mass="14843">MPNQKPKNILLCPLEYGLDLFGGKWKCRVLCVLGMNGPMRFSALSRELDNITDATLNTVLKEMVTEEMVCRIVYDEQPLRVEYSLTEKAQSALPILQNICGWSKTYADVDTKNVLSPCRSCIHLCKTAEGTI</sequence>
<comment type="caution">
    <text evidence="5">The sequence shown here is derived from an EMBL/GenBank/DDBJ whole genome shotgun (WGS) entry which is preliminary data.</text>
</comment>
<keyword evidence="1" id="KW-0805">Transcription regulation</keyword>
<dbReference type="RefSeq" id="WP_400195434.1">
    <property type="nucleotide sequence ID" value="NZ_CAYAYE010000017.1"/>
</dbReference>
<name>A0A8J8PEY5_9ARCH</name>
<dbReference type="InterPro" id="IPR036388">
    <property type="entry name" value="WH-like_DNA-bd_sf"/>
</dbReference>
<dbReference type="Pfam" id="PF01638">
    <property type="entry name" value="HxlR"/>
    <property type="match status" value="1"/>
</dbReference>
<feature type="domain" description="HTH hxlR-type" evidence="4">
    <location>
        <begin position="12"/>
        <end position="111"/>
    </location>
</feature>
<evidence type="ECO:0000313" key="5">
    <source>
        <dbReference type="EMBL" id="TQS81574.1"/>
    </source>
</evidence>
<reference evidence="5" key="1">
    <citation type="submission" date="2016-03" db="EMBL/GenBank/DDBJ databases">
        <authorList>
            <person name="Borrel G."/>
            <person name="Mccann A."/>
            <person name="O'Toole P.W."/>
        </authorList>
    </citation>
    <scope>NUCLEOTIDE SEQUENCE</scope>
    <source>
        <strain evidence="5">183</strain>
    </source>
</reference>
<protein>
    <submittedName>
        <fullName evidence="5">HxlR family transcriptional regulator</fullName>
    </submittedName>
</protein>
<dbReference type="SUPFAM" id="SSF46785">
    <property type="entry name" value="Winged helix' DNA-binding domain"/>
    <property type="match status" value="1"/>
</dbReference>
<dbReference type="InterPro" id="IPR002577">
    <property type="entry name" value="HTH_HxlR"/>
</dbReference>
<evidence type="ECO:0000256" key="1">
    <source>
        <dbReference type="ARBA" id="ARBA00023015"/>
    </source>
</evidence>
<evidence type="ECO:0000259" key="4">
    <source>
        <dbReference type="PROSITE" id="PS51118"/>
    </source>
</evidence>
<dbReference type="Proteomes" id="UP000752814">
    <property type="component" value="Unassembled WGS sequence"/>
</dbReference>
<dbReference type="AlphaFoldDB" id="A0A8J8PEY5"/>
<dbReference type="PANTHER" id="PTHR33204:SF29">
    <property type="entry name" value="TRANSCRIPTIONAL REGULATOR"/>
    <property type="match status" value="1"/>
</dbReference>
<gene>
    <name evidence="5" type="ORF">A3207_04000</name>
</gene>
<proteinExistence type="predicted"/>
<accession>A0A8J8PEY5</accession>
<evidence type="ECO:0000256" key="2">
    <source>
        <dbReference type="ARBA" id="ARBA00023125"/>
    </source>
</evidence>
<dbReference type="PANTHER" id="PTHR33204">
    <property type="entry name" value="TRANSCRIPTIONAL REGULATOR, MARR FAMILY"/>
    <property type="match status" value="1"/>
</dbReference>
<dbReference type="InterPro" id="IPR036390">
    <property type="entry name" value="WH_DNA-bd_sf"/>
</dbReference>
<keyword evidence="2" id="KW-0238">DNA-binding</keyword>
<evidence type="ECO:0000313" key="6">
    <source>
        <dbReference type="Proteomes" id="UP000752814"/>
    </source>
</evidence>
<dbReference type="EMBL" id="LVVT01000022">
    <property type="protein sequence ID" value="TQS81574.1"/>
    <property type="molecule type" value="Genomic_DNA"/>
</dbReference>
<keyword evidence="3" id="KW-0804">Transcription</keyword>
<dbReference type="Gene3D" id="1.10.10.10">
    <property type="entry name" value="Winged helix-like DNA-binding domain superfamily/Winged helix DNA-binding domain"/>
    <property type="match status" value="1"/>
</dbReference>
<organism evidence="5 6">
    <name type="scientific">Candidatus Methanomassiliicoccus intestinalis</name>
    <dbReference type="NCBI Taxonomy" id="1406512"/>
    <lineage>
        <taxon>Archaea</taxon>
        <taxon>Methanobacteriati</taxon>
        <taxon>Thermoplasmatota</taxon>
        <taxon>Thermoplasmata</taxon>
        <taxon>Methanomassiliicoccales</taxon>
        <taxon>Methanomassiliicoccaceae</taxon>
        <taxon>Methanomassiliicoccus</taxon>
    </lineage>
</organism>
<dbReference type="GO" id="GO:0003677">
    <property type="term" value="F:DNA binding"/>
    <property type="evidence" value="ECO:0007669"/>
    <property type="project" value="UniProtKB-KW"/>
</dbReference>
<dbReference type="PROSITE" id="PS51118">
    <property type="entry name" value="HTH_HXLR"/>
    <property type="match status" value="1"/>
</dbReference>